<keyword evidence="3" id="KW-1185">Reference proteome</keyword>
<name>A0ABT8RU05_9FLAO</name>
<comment type="caution">
    <text evidence="1">The sequence shown here is derived from an EMBL/GenBank/DDBJ whole genome shotgun (WGS) entry which is preliminary data.</text>
</comment>
<evidence type="ECO:0000313" key="3">
    <source>
        <dbReference type="Proteomes" id="UP001168579"/>
    </source>
</evidence>
<dbReference type="Proteomes" id="UP001168579">
    <property type="component" value="Unassembled WGS sequence"/>
</dbReference>
<evidence type="ECO:0000313" key="1">
    <source>
        <dbReference type="EMBL" id="MDO1514421.1"/>
    </source>
</evidence>
<reference evidence="1" key="2">
    <citation type="submission" date="2023-06" db="EMBL/GenBank/DDBJ databases">
        <authorList>
            <person name="Lucena T."/>
            <person name="Sun Q."/>
        </authorList>
    </citation>
    <scope>NUCLEOTIDE SEQUENCE</scope>
    <source>
        <strain evidence="1">CECT 8869</strain>
    </source>
</reference>
<gene>
    <name evidence="1" type="ORF">Q2T41_17340</name>
    <name evidence="2" type="ORF">Q2T41_19490</name>
</gene>
<protein>
    <submittedName>
        <fullName evidence="1">Uncharacterized protein</fullName>
    </submittedName>
</protein>
<reference evidence="1" key="1">
    <citation type="journal article" date="2014" name="Int. J. Syst. Evol. Microbiol.">
        <title>Complete genome of a new Firmicutes species belonging to the dominant human colonic microbiota ('Ruminococcus bicirculans') reveals two chromosomes and a selective capacity to utilize plant glucans.</title>
        <authorList>
            <consortium name="NISC Comparative Sequencing Program"/>
            <person name="Wegmann U."/>
            <person name="Louis P."/>
            <person name="Goesmann A."/>
            <person name="Henrissat B."/>
            <person name="Duncan S.H."/>
            <person name="Flint H.J."/>
        </authorList>
    </citation>
    <scope>NUCLEOTIDE SEQUENCE</scope>
    <source>
        <strain evidence="1">CECT 8869</strain>
    </source>
</reference>
<organism evidence="1 3">
    <name type="scientific">Maribacter confluentis</name>
    <dbReference type="NCBI Taxonomy" id="1656093"/>
    <lineage>
        <taxon>Bacteria</taxon>
        <taxon>Pseudomonadati</taxon>
        <taxon>Bacteroidota</taxon>
        <taxon>Flavobacteriia</taxon>
        <taxon>Flavobacteriales</taxon>
        <taxon>Flavobacteriaceae</taxon>
        <taxon>Maribacter</taxon>
    </lineage>
</organism>
<proteinExistence type="predicted"/>
<evidence type="ECO:0000313" key="2">
    <source>
        <dbReference type="EMBL" id="MDO1514825.1"/>
    </source>
</evidence>
<dbReference type="EMBL" id="JAUKUC010000001">
    <property type="protein sequence ID" value="MDO1514421.1"/>
    <property type="molecule type" value="Genomic_DNA"/>
</dbReference>
<sequence length="49" mass="5568">MLGVLTVYMIIMFLSNLKYLSCSKAKTIFSYIVPSLKAISKFITELSIF</sequence>
<dbReference type="RefSeq" id="WP_304437105.1">
    <property type="nucleotide sequence ID" value="NZ_JAUKUC010000001.1"/>
</dbReference>
<accession>A0ABT8RU05</accession>
<dbReference type="EMBL" id="JAUKUC010000004">
    <property type="protein sequence ID" value="MDO1514825.1"/>
    <property type="molecule type" value="Genomic_DNA"/>
</dbReference>